<dbReference type="Proteomes" id="UP000008068">
    <property type="component" value="Unassembled WGS sequence"/>
</dbReference>
<reference evidence="2" key="1">
    <citation type="submission" date="2011-07" db="EMBL/GenBank/DDBJ databases">
        <authorList>
            <consortium name="Caenorhabditis brenneri Sequencing and Analysis Consortium"/>
            <person name="Wilson R.K."/>
        </authorList>
    </citation>
    <scope>NUCLEOTIDE SEQUENCE [LARGE SCALE GENOMIC DNA]</scope>
    <source>
        <strain evidence="2">PB2801</strain>
    </source>
</reference>
<dbReference type="FunCoup" id="G0NPF2">
    <property type="interactions" value="1540"/>
</dbReference>
<dbReference type="HOGENOM" id="CLU_074433_0_0_1"/>
<dbReference type="PANTHER" id="PTHR34005">
    <property type="entry name" value="PROTEIN CBG15054-RELATED"/>
    <property type="match status" value="1"/>
</dbReference>
<keyword evidence="2" id="KW-1185">Reference proteome</keyword>
<organism evidence="2">
    <name type="scientific">Caenorhabditis brenneri</name>
    <name type="common">Nematode worm</name>
    <dbReference type="NCBI Taxonomy" id="135651"/>
    <lineage>
        <taxon>Eukaryota</taxon>
        <taxon>Metazoa</taxon>
        <taxon>Ecdysozoa</taxon>
        <taxon>Nematoda</taxon>
        <taxon>Chromadorea</taxon>
        <taxon>Rhabditida</taxon>
        <taxon>Rhabditina</taxon>
        <taxon>Rhabditomorpha</taxon>
        <taxon>Rhabditoidea</taxon>
        <taxon>Rhabditidae</taxon>
        <taxon>Peloderinae</taxon>
        <taxon>Caenorhabditis</taxon>
    </lineage>
</organism>
<dbReference type="EMBL" id="GL379920">
    <property type="protein sequence ID" value="EGT35252.1"/>
    <property type="molecule type" value="Genomic_DNA"/>
</dbReference>
<dbReference type="OMA" id="VAISICN"/>
<dbReference type="AlphaFoldDB" id="G0NPF2"/>
<gene>
    <name evidence="1" type="ORF">CAEBREN_17630</name>
</gene>
<dbReference type="STRING" id="135651.G0NPF2"/>
<evidence type="ECO:0000313" key="1">
    <source>
        <dbReference type="EMBL" id="EGT35252.1"/>
    </source>
</evidence>
<protein>
    <submittedName>
        <fullName evidence="1">Uncharacterized protein</fullName>
    </submittedName>
</protein>
<dbReference type="InParanoid" id="G0NPF2"/>
<name>G0NPF2_CAEBE</name>
<dbReference type="eggNOG" id="KOG4297">
    <property type="taxonomic scope" value="Eukaryota"/>
</dbReference>
<evidence type="ECO:0000313" key="2">
    <source>
        <dbReference type="Proteomes" id="UP000008068"/>
    </source>
</evidence>
<sequence length="325" mass="37320">MVFSKLFSSSRSRDKENEKKYIINGYPLTTSPVIPDILKHHVEFKKVKYGSIDLLGLTFAHEGSDLVKPESLELFRNKLEKWYKSNPKFLEQINYKFPKNLIAISAARPSFDVGESCHEFKLRNPFKPSENSYFTYRKHSECIQCAYYNEDGVEFLAGITFYPAPHGKPQLLKSNDALLYLASGSYIRYPLEDRRKSFLMTEYKQYGRFCSVAGKHVLLTCSRNDRAPRHYEYNHVTKEYEYIFCDECCRDYYTYKWEEPKKDTPATAAPIVVVEESVPAAATATDSESSAVSRASSTESLVGGFERIDVSSDVESDIYDAELID</sequence>
<proteinExistence type="predicted"/>
<accession>G0NPF2</accession>
<dbReference type="PANTHER" id="PTHR34005:SF7">
    <property type="entry name" value="PROTEIN CBG26726"/>
    <property type="match status" value="1"/>
</dbReference>